<accession>A0ABM1UYZ3</accession>
<evidence type="ECO:0000313" key="1">
    <source>
        <dbReference type="Proteomes" id="UP000694930"/>
    </source>
</evidence>
<proteinExistence type="predicted"/>
<dbReference type="RefSeq" id="XP_027768711.1">
    <property type="nucleotide sequence ID" value="XM_027912910.1"/>
</dbReference>
<organism evidence="1 2">
    <name type="scientific">Solanum pennellii</name>
    <name type="common">Tomato</name>
    <name type="synonym">Lycopersicon pennellii</name>
    <dbReference type="NCBI Taxonomy" id="28526"/>
    <lineage>
        <taxon>Eukaryota</taxon>
        <taxon>Viridiplantae</taxon>
        <taxon>Streptophyta</taxon>
        <taxon>Embryophyta</taxon>
        <taxon>Tracheophyta</taxon>
        <taxon>Spermatophyta</taxon>
        <taxon>Magnoliopsida</taxon>
        <taxon>eudicotyledons</taxon>
        <taxon>Gunneridae</taxon>
        <taxon>Pentapetalae</taxon>
        <taxon>asterids</taxon>
        <taxon>lamiids</taxon>
        <taxon>Solanales</taxon>
        <taxon>Solanaceae</taxon>
        <taxon>Solanoideae</taxon>
        <taxon>Solaneae</taxon>
        <taxon>Solanum</taxon>
        <taxon>Solanum subgen. Lycopersicon</taxon>
    </lineage>
</organism>
<reference evidence="1" key="1">
    <citation type="journal article" date="2014" name="Nat. Genet.">
        <title>The genome of the stress-tolerant wild tomato species Solanum pennellii.</title>
        <authorList>
            <person name="Bolger A."/>
            <person name="Scossa F."/>
            <person name="Bolger M.E."/>
            <person name="Lanz C."/>
            <person name="Maumus F."/>
            <person name="Tohge T."/>
            <person name="Quesneville H."/>
            <person name="Alseekh S."/>
            <person name="Sorensen I."/>
            <person name="Lichtenstein G."/>
            <person name="Fich E.A."/>
            <person name="Conte M."/>
            <person name="Keller H."/>
            <person name="Schneeberger K."/>
            <person name="Schwacke R."/>
            <person name="Ofner I."/>
            <person name="Vrebalov J."/>
            <person name="Xu Y."/>
            <person name="Osorio S."/>
            <person name="Aflitos S.A."/>
            <person name="Schijlen E."/>
            <person name="Jimenez-Gomez J.M."/>
            <person name="Ryngajllo M."/>
            <person name="Kimura S."/>
            <person name="Kumar R."/>
            <person name="Koenig D."/>
            <person name="Headland L.R."/>
            <person name="Maloof J.N."/>
            <person name="Sinha N."/>
            <person name="van Ham R.C."/>
            <person name="Lankhorst R.K."/>
            <person name="Mao L."/>
            <person name="Vogel A."/>
            <person name="Arsova B."/>
            <person name="Panstruga R."/>
            <person name="Fei Z."/>
            <person name="Rose J.K."/>
            <person name="Zamir D."/>
            <person name="Carrari F."/>
            <person name="Giovannoni J.J."/>
            <person name="Weigel D."/>
            <person name="Usadel B."/>
            <person name="Fernie A.R."/>
        </authorList>
    </citation>
    <scope>NUCLEOTIDE SEQUENCE [LARGE SCALE GENOMIC DNA]</scope>
    <source>
        <strain evidence="1">cv. LA0716</strain>
    </source>
</reference>
<name>A0ABM1UYZ3_SOLPN</name>
<reference evidence="2" key="2">
    <citation type="submission" date="2025-08" db="UniProtKB">
        <authorList>
            <consortium name="RefSeq"/>
        </authorList>
    </citation>
    <scope>IDENTIFICATION</scope>
</reference>
<evidence type="ECO:0000313" key="2">
    <source>
        <dbReference type="RefSeq" id="XP_027768711.1"/>
    </source>
</evidence>
<sequence length="44" mass="5144">MCSYCKKHQETKFQTLTMVELKVLDMLEDACDSLLESIVTENKF</sequence>
<gene>
    <name evidence="2" type="primary">LOC114074861</name>
</gene>
<keyword evidence="1" id="KW-1185">Reference proteome</keyword>
<dbReference type="Proteomes" id="UP000694930">
    <property type="component" value="Chromosome 11"/>
</dbReference>
<protein>
    <submittedName>
        <fullName evidence="2">LOW QUALITY PROTEIN: uncharacterized protein LOC114074861</fullName>
    </submittedName>
</protein>
<dbReference type="GeneID" id="114074861"/>